<accession>A0AAV3T5N9</accession>
<sequence length="107" mass="11247">MAVASFELAPRSGVSGADIGKRRGNVDAAVRRDAALEPAIPGDNTRPLGSCVMIMGNLLGVAGLLRYEMATRTPPSDDRREDGPSVGMAHPTVVPVNFDPEATDDEE</sequence>
<evidence type="ECO:0000256" key="1">
    <source>
        <dbReference type="SAM" id="MobiDB-lite"/>
    </source>
</evidence>
<feature type="region of interest" description="Disordered" evidence="1">
    <location>
        <begin position="70"/>
        <end position="107"/>
    </location>
</feature>
<protein>
    <submittedName>
        <fullName evidence="2">Uncharacterized protein</fullName>
    </submittedName>
</protein>
<keyword evidence="3" id="KW-1185">Reference proteome</keyword>
<dbReference type="AlphaFoldDB" id="A0AAV3T5N9"/>
<evidence type="ECO:0000313" key="3">
    <source>
        <dbReference type="Proteomes" id="UP001500420"/>
    </source>
</evidence>
<gene>
    <name evidence="2" type="ORF">GCM10009020_02470</name>
</gene>
<reference evidence="2 3" key="1">
    <citation type="journal article" date="2019" name="Int. J. Syst. Evol. Microbiol.">
        <title>The Global Catalogue of Microorganisms (GCM) 10K type strain sequencing project: providing services to taxonomists for standard genome sequencing and annotation.</title>
        <authorList>
            <consortium name="The Broad Institute Genomics Platform"/>
            <consortium name="The Broad Institute Genome Sequencing Center for Infectious Disease"/>
            <person name="Wu L."/>
            <person name="Ma J."/>
        </authorList>
    </citation>
    <scope>NUCLEOTIDE SEQUENCE [LARGE SCALE GENOMIC DNA]</scope>
    <source>
        <strain evidence="2 3">JCM 16328</strain>
    </source>
</reference>
<name>A0AAV3T5N9_9EURY</name>
<proteinExistence type="predicted"/>
<comment type="caution">
    <text evidence="2">The sequence shown here is derived from an EMBL/GenBank/DDBJ whole genome shotgun (WGS) entry which is preliminary data.</text>
</comment>
<evidence type="ECO:0000313" key="2">
    <source>
        <dbReference type="EMBL" id="GAA0661718.1"/>
    </source>
</evidence>
<dbReference type="Proteomes" id="UP001500420">
    <property type="component" value="Unassembled WGS sequence"/>
</dbReference>
<organism evidence="2 3">
    <name type="scientific">Natronoarchaeum mannanilyticum</name>
    <dbReference type="NCBI Taxonomy" id="926360"/>
    <lineage>
        <taxon>Archaea</taxon>
        <taxon>Methanobacteriati</taxon>
        <taxon>Methanobacteriota</taxon>
        <taxon>Stenosarchaea group</taxon>
        <taxon>Halobacteria</taxon>
        <taxon>Halobacteriales</taxon>
        <taxon>Natronoarchaeaceae</taxon>
    </lineage>
</organism>
<dbReference type="EMBL" id="BAAADV010000001">
    <property type="protein sequence ID" value="GAA0661718.1"/>
    <property type="molecule type" value="Genomic_DNA"/>
</dbReference>
<feature type="region of interest" description="Disordered" evidence="1">
    <location>
        <begin position="1"/>
        <end position="24"/>
    </location>
</feature>